<dbReference type="Proteomes" id="UP000280834">
    <property type="component" value="Unassembled WGS sequence"/>
</dbReference>
<accession>A0A0R3QBX0</accession>
<proteinExistence type="predicted"/>
<evidence type="ECO:0000313" key="3">
    <source>
        <dbReference type="WBParaSite" id="BTMF_0000384801-mRNA-1"/>
    </source>
</evidence>
<sequence length="44" mass="5443">MVFLFLKLFSFYKFLKNYSISTVYLFLTIKLLFPFPKRKKETLQ</sequence>
<evidence type="ECO:0000313" key="1">
    <source>
        <dbReference type="EMBL" id="VDO14131.1"/>
    </source>
</evidence>
<keyword evidence="2" id="KW-1185">Reference proteome</keyword>
<gene>
    <name evidence="1" type="ORF">BTMF_LOCUS3155</name>
</gene>
<reference evidence="1 2" key="2">
    <citation type="submission" date="2018-11" db="EMBL/GenBank/DDBJ databases">
        <authorList>
            <consortium name="Pathogen Informatics"/>
        </authorList>
    </citation>
    <scope>NUCLEOTIDE SEQUENCE [LARGE SCALE GENOMIC DNA]</scope>
</reference>
<organism evidence="3">
    <name type="scientific">Brugia timori</name>
    <dbReference type="NCBI Taxonomy" id="42155"/>
    <lineage>
        <taxon>Eukaryota</taxon>
        <taxon>Metazoa</taxon>
        <taxon>Ecdysozoa</taxon>
        <taxon>Nematoda</taxon>
        <taxon>Chromadorea</taxon>
        <taxon>Rhabditida</taxon>
        <taxon>Spirurina</taxon>
        <taxon>Spiruromorpha</taxon>
        <taxon>Filarioidea</taxon>
        <taxon>Onchocercidae</taxon>
        <taxon>Brugia</taxon>
    </lineage>
</organism>
<dbReference type="AlphaFoldDB" id="A0A0R3QBX0"/>
<name>A0A0R3QBX0_9BILA</name>
<evidence type="ECO:0000313" key="2">
    <source>
        <dbReference type="Proteomes" id="UP000280834"/>
    </source>
</evidence>
<dbReference type="WBParaSite" id="BTMF_0000384801-mRNA-1">
    <property type="protein sequence ID" value="BTMF_0000384801-mRNA-1"/>
    <property type="gene ID" value="BTMF_0000384801"/>
</dbReference>
<reference evidence="3" key="1">
    <citation type="submission" date="2017-02" db="UniProtKB">
        <authorList>
            <consortium name="WormBaseParasite"/>
        </authorList>
    </citation>
    <scope>IDENTIFICATION</scope>
</reference>
<dbReference type="EMBL" id="UZAG01002786">
    <property type="protein sequence ID" value="VDO14131.1"/>
    <property type="molecule type" value="Genomic_DNA"/>
</dbReference>
<protein>
    <submittedName>
        <fullName evidence="1 3">Uncharacterized protein</fullName>
    </submittedName>
</protein>